<proteinExistence type="inferred from homology"/>
<comment type="caution">
    <text evidence="4">The sequence shown here is derived from an EMBL/GenBank/DDBJ whole genome shotgun (WGS) entry which is preliminary data.</text>
</comment>
<protein>
    <submittedName>
        <fullName evidence="4">Uncharacterized protein</fullName>
    </submittedName>
</protein>
<gene>
    <name evidence="4" type="ORF">ACHAWO_001784</name>
</gene>
<keyword evidence="3" id="KW-0472">Membrane</keyword>
<feature type="compositionally biased region" description="Acidic residues" evidence="2">
    <location>
        <begin position="12"/>
        <end position="24"/>
    </location>
</feature>
<feature type="transmembrane region" description="Helical" evidence="3">
    <location>
        <begin position="220"/>
        <end position="245"/>
    </location>
</feature>
<dbReference type="AlphaFoldDB" id="A0ABD3P2B2"/>
<accession>A0ABD3P2B2</accession>
<feature type="transmembrane region" description="Helical" evidence="3">
    <location>
        <begin position="146"/>
        <end position="167"/>
    </location>
</feature>
<feature type="transmembrane region" description="Helical" evidence="3">
    <location>
        <begin position="278"/>
        <end position="305"/>
    </location>
</feature>
<feature type="region of interest" description="Disordered" evidence="2">
    <location>
        <begin position="1"/>
        <end position="24"/>
    </location>
</feature>
<sequence>MKVPESQQTLETVDEEDSIPTDDDDMNLLSPVIEIEKTKPKVTIELLKLAYPLILCELSQSLLLIVLDDDIVYAVEEENAPKEHMATVSCEHLSVGALKPFLHIAVQGALAKFDDAFVWESTTFTASFLGVASLGAYSITYNLCEFIFLSFPMAVGNAACILIGKYICDQRPNEAKTSYYMSLLLIFAIESVIVAALLIWKIEIGQLFSSDDEVTIIVSNILPMACFFLFTDAIVGVASATFYAIGRQKWKLYISLVEYLLFGLPLSYYLAFQTNLGVYGLWLSSCIISSCYSMTCLVLMCRVDWTKETRRMNKRSSSLGVEDEHAVAGYLDDIATSTEPLLSNKHGVEGQAGEMDVVFV</sequence>
<evidence type="ECO:0000313" key="4">
    <source>
        <dbReference type="EMBL" id="KAL3782187.1"/>
    </source>
</evidence>
<feature type="transmembrane region" description="Helical" evidence="3">
    <location>
        <begin position="252"/>
        <end position="272"/>
    </location>
</feature>
<dbReference type="Pfam" id="PF01554">
    <property type="entry name" value="MatE"/>
    <property type="match status" value="1"/>
</dbReference>
<comment type="similarity">
    <text evidence="1">Belongs to the multi antimicrobial extrusion (MATE) (TC 2.A.66.1) family.</text>
</comment>
<evidence type="ECO:0000313" key="5">
    <source>
        <dbReference type="Proteomes" id="UP001530400"/>
    </source>
</evidence>
<dbReference type="Proteomes" id="UP001530400">
    <property type="component" value="Unassembled WGS sequence"/>
</dbReference>
<reference evidence="4 5" key="1">
    <citation type="submission" date="2024-10" db="EMBL/GenBank/DDBJ databases">
        <title>Updated reference genomes for cyclostephanoid diatoms.</title>
        <authorList>
            <person name="Roberts W.R."/>
            <person name="Alverson A.J."/>
        </authorList>
    </citation>
    <scope>NUCLEOTIDE SEQUENCE [LARGE SCALE GENOMIC DNA]</scope>
    <source>
        <strain evidence="4 5">AJA010-31</strain>
    </source>
</reference>
<keyword evidence="5" id="KW-1185">Reference proteome</keyword>
<evidence type="ECO:0000256" key="1">
    <source>
        <dbReference type="ARBA" id="ARBA00010199"/>
    </source>
</evidence>
<name>A0ABD3P2B2_9STRA</name>
<keyword evidence="3" id="KW-0812">Transmembrane</keyword>
<feature type="transmembrane region" description="Helical" evidence="3">
    <location>
        <begin position="117"/>
        <end position="140"/>
    </location>
</feature>
<feature type="compositionally biased region" description="Polar residues" evidence="2">
    <location>
        <begin position="1"/>
        <end position="11"/>
    </location>
</feature>
<dbReference type="InterPro" id="IPR002528">
    <property type="entry name" value="MATE_fam"/>
</dbReference>
<feature type="transmembrane region" description="Helical" evidence="3">
    <location>
        <begin position="179"/>
        <end position="200"/>
    </location>
</feature>
<dbReference type="EMBL" id="JALLPJ020000817">
    <property type="protein sequence ID" value="KAL3782187.1"/>
    <property type="molecule type" value="Genomic_DNA"/>
</dbReference>
<dbReference type="PANTHER" id="PTHR11206">
    <property type="entry name" value="MULTIDRUG RESISTANCE PROTEIN"/>
    <property type="match status" value="1"/>
</dbReference>
<evidence type="ECO:0000256" key="2">
    <source>
        <dbReference type="SAM" id="MobiDB-lite"/>
    </source>
</evidence>
<organism evidence="4 5">
    <name type="scientific">Cyclotella atomus</name>
    <dbReference type="NCBI Taxonomy" id="382360"/>
    <lineage>
        <taxon>Eukaryota</taxon>
        <taxon>Sar</taxon>
        <taxon>Stramenopiles</taxon>
        <taxon>Ochrophyta</taxon>
        <taxon>Bacillariophyta</taxon>
        <taxon>Coscinodiscophyceae</taxon>
        <taxon>Thalassiosirophycidae</taxon>
        <taxon>Stephanodiscales</taxon>
        <taxon>Stephanodiscaceae</taxon>
        <taxon>Cyclotella</taxon>
    </lineage>
</organism>
<keyword evidence="3" id="KW-1133">Transmembrane helix</keyword>
<evidence type="ECO:0000256" key="3">
    <source>
        <dbReference type="SAM" id="Phobius"/>
    </source>
</evidence>